<accession>A0ABW7NY05</accession>
<sequence length="142" mass="16506">MKIDDKWVLGRVEWLWLPALQDTIKARIDSGAKTSSMSATNIAEFERGGEPWVRFTFLHDHITSDMEAPLTRYVRIRQANSKKADRRVVVTLPVRLGDLEKNVEFTLKDRTRMLYPVLLGREFMGNDVLIDPSRRFVQPKHP</sequence>
<evidence type="ECO:0000259" key="1">
    <source>
        <dbReference type="Pfam" id="PF05618"/>
    </source>
</evidence>
<evidence type="ECO:0000313" key="3">
    <source>
        <dbReference type="Proteomes" id="UP001610706"/>
    </source>
</evidence>
<dbReference type="InterPro" id="IPR008503">
    <property type="entry name" value="Asp_endopeptidase"/>
</dbReference>
<dbReference type="GO" id="GO:0008233">
    <property type="term" value="F:peptidase activity"/>
    <property type="evidence" value="ECO:0007669"/>
    <property type="project" value="UniProtKB-KW"/>
</dbReference>
<dbReference type="Pfam" id="PF05618">
    <property type="entry name" value="Zn_protease"/>
    <property type="match status" value="1"/>
</dbReference>
<dbReference type="Gene3D" id="2.40.70.10">
    <property type="entry name" value="Acid Proteases"/>
    <property type="match status" value="1"/>
</dbReference>
<evidence type="ECO:0000313" key="2">
    <source>
        <dbReference type="EMBL" id="MFH7563945.1"/>
    </source>
</evidence>
<name>A0ABW7NY05_9GAMM</name>
<dbReference type="PANTHER" id="PTHR38037">
    <property type="entry name" value="ZN_PROTEASE DOMAIN-CONTAINING PROTEIN"/>
    <property type="match status" value="1"/>
</dbReference>
<comment type="caution">
    <text evidence="2">The sequence shown here is derived from an EMBL/GenBank/DDBJ whole genome shotgun (WGS) entry which is preliminary data.</text>
</comment>
<dbReference type="GO" id="GO:0006508">
    <property type="term" value="P:proteolysis"/>
    <property type="evidence" value="ECO:0007669"/>
    <property type="project" value="UniProtKB-KW"/>
</dbReference>
<keyword evidence="2" id="KW-0378">Hydrolase</keyword>
<dbReference type="Proteomes" id="UP001610706">
    <property type="component" value="Unassembled WGS sequence"/>
</dbReference>
<dbReference type="PANTHER" id="PTHR38037:SF2">
    <property type="entry name" value="ATP-DEPENDENT ZINC PROTEASE DOMAIN-CONTAINING PROTEIN-RELATED"/>
    <property type="match status" value="1"/>
</dbReference>
<feature type="domain" description="Retropepsin-like aspartic endopeptidase" evidence="1">
    <location>
        <begin position="8"/>
        <end position="141"/>
    </location>
</feature>
<gene>
    <name evidence="2" type="ORF">AB9R89_01205</name>
</gene>
<dbReference type="SUPFAM" id="SSF50630">
    <property type="entry name" value="Acid proteases"/>
    <property type="match status" value="1"/>
</dbReference>
<reference evidence="2 3" key="1">
    <citation type="submission" date="2024-08" db="EMBL/GenBank/DDBJ databases">
        <title>Oceanimonas smirnovii Genome sequencing and assembly.</title>
        <authorList>
            <person name="Tang B."/>
        </authorList>
    </citation>
    <scope>NUCLEOTIDE SEQUENCE [LARGE SCALE GENOMIC DNA]</scope>
    <source>
        <strain evidence="2 3">OS2020-119</strain>
    </source>
</reference>
<keyword evidence="3" id="KW-1185">Reference proteome</keyword>
<keyword evidence="2" id="KW-0645">Protease</keyword>
<protein>
    <submittedName>
        <fullName evidence="2">ATP-dependent zinc protease</fullName>
    </submittedName>
</protein>
<proteinExistence type="predicted"/>
<dbReference type="EMBL" id="JBGFTR010000001">
    <property type="protein sequence ID" value="MFH7563945.1"/>
    <property type="molecule type" value="Genomic_DNA"/>
</dbReference>
<organism evidence="2 3">
    <name type="scientific">Oceanimonas smirnovii</name>
    <dbReference type="NCBI Taxonomy" id="264574"/>
    <lineage>
        <taxon>Bacteria</taxon>
        <taxon>Pseudomonadati</taxon>
        <taxon>Pseudomonadota</taxon>
        <taxon>Gammaproteobacteria</taxon>
        <taxon>Aeromonadales</taxon>
        <taxon>Aeromonadaceae</taxon>
        <taxon>Oceanimonas</taxon>
    </lineage>
</organism>
<dbReference type="InterPro" id="IPR021109">
    <property type="entry name" value="Peptidase_aspartic_dom_sf"/>
</dbReference>
<dbReference type="RefSeq" id="WP_317075529.1">
    <property type="nucleotide sequence ID" value="NZ_CP166302.1"/>
</dbReference>